<reference evidence="1 6" key="2">
    <citation type="submission" date="2016-04" db="EMBL/GenBank/DDBJ databases">
        <title>Complete genome sequence of Thermococcus thioreducens type strain OGL-20P.</title>
        <authorList>
            <person name="Oger P.M."/>
        </authorList>
    </citation>
    <scope>NUCLEOTIDE SEQUENCE [LARGE SCALE GENOMIC DNA]</scope>
    <source>
        <strain evidence="1 6">OGL-20P</strain>
    </source>
</reference>
<evidence type="ECO:0000313" key="6">
    <source>
        <dbReference type="Proteomes" id="UP000250136"/>
    </source>
</evidence>
<dbReference type="STRING" id="277988.SAMN05216170_1805"/>
<evidence type="ECO:0000313" key="4">
    <source>
        <dbReference type="Proteomes" id="UP000051862"/>
    </source>
</evidence>
<name>A0A0Q2S3S7_9EURY</name>
<dbReference type="OrthoDB" id="86053at2157"/>
<dbReference type="AlphaFoldDB" id="A0A0Q2S3S7"/>
<dbReference type="Pfam" id="PF03192">
    <property type="entry name" value="DUF257"/>
    <property type="match status" value="1"/>
</dbReference>
<accession>A0A0Q2S3S7</accession>
<dbReference type="EMBL" id="CP015105">
    <property type="protein sequence ID" value="ASJ11803.1"/>
    <property type="molecule type" value="Genomic_DNA"/>
</dbReference>
<dbReference type="InterPro" id="IPR005489">
    <property type="entry name" value="DUF257"/>
</dbReference>
<proteinExistence type="predicted"/>
<sequence length="230" mass="25751">MDSIDELLKAIDAVKPGETVLVEYYPSYVPEFATLTLLMYARKKGVPVVIDDNFDALHVIQKHLALWGIHEDFSDVLVIKSDGHVDVGNIVSRINFSDSPDIYVKKYEDVGKKIVSSVGESINIVLGFEKIFAFVHTIREFYLVMTRIQKFLGNPRRAFYLVNKKTAEGLEFNPLPEMERIASTVVEIFPTPASGRIIFKKSPIFELIGRELEIPIGVIVNAAGGKGDHV</sequence>
<evidence type="ECO:0000313" key="1">
    <source>
        <dbReference type="EMBL" id="ASJ11803.1"/>
    </source>
</evidence>
<dbReference type="EMBL" id="FOIW01000002">
    <property type="protein sequence ID" value="SEW13504.1"/>
    <property type="molecule type" value="Genomic_DNA"/>
</dbReference>
<dbReference type="PATRIC" id="fig|277988.4.peg.1541"/>
<evidence type="ECO:0000313" key="2">
    <source>
        <dbReference type="EMBL" id="KQH82139.1"/>
    </source>
</evidence>
<dbReference type="GeneID" id="33333230"/>
<dbReference type="RefSeq" id="WP_055429629.1">
    <property type="nucleotide sequence ID" value="NZ_CP015105.1"/>
</dbReference>
<dbReference type="Proteomes" id="UP000051862">
    <property type="component" value="Unassembled WGS sequence"/>
</dbReference>
<evidence type="ECO:0000313" key="5">
    <source>
        <dbReference type="Proteomes" id="UP000182125"/>
    </source>
</evidence>
<reference evidence="2 4" key="1">
    <citation type="submission" date="2015-08" db="EMBL/GenBank/DDBJ databases">
        <title>Thermococcus thioreducens DSM 14981 genome sequencing.</title>
        <authorList>
            <person name="Hong S.-J."/>
            <person name="Kim M.-C."/>
            <person name="Shin J.-H."/>
        </authorList>
    </citation>
    <scope>NUCLEOTIDE SEQUENCE [LARGE SCALE GENOMIC DNA]</scope>
    <source>
        <strain evidence="2 4">DSM 14981</strain>
    </source>
</reference>
<organism evidence="2 4">
    <name type="scientific">Thermococcus thioreducens</name>
    <dbReference type="NCBI Taxonomy" id="277988"/>
    <lineage>
        <taxon>Archaea</taxon>
        <taxon>Methanobacteriati</taxon>
        <taxon>Methanobacteriota</taxon>
        <taxon>Thermococci</taxon>
        <taxon>Thermococcales</taxon>
        <taxon>Thermococcaceae</taxon>
        <taxon>Thermococcus</taxon>
    </lineage>
</organism>
<dbReference type="Proteomes" id="UP000250136">
    <property type="component" value="Chromosome"/>
</dbReference>
<dbReference type="KEGG" id="ttd:A3L14_02370"/>
<keyword evidence="6" id="KW-1185">Reference proteome</keyword>
<dbReference type="EMBL" id="LIXN01000011">
    <property type="protein sequence ID" value="KQH82139.1"/>
    <property type="molecule type" value="Genomic_DNA"/>
</dbReference>
<dbReference type="Gene3D" id="3.40.50.11570">
    <property type="entry name" value="Protein of unknown function DUF257"/>
    <property type="match status" value="1"/>
</dbReference>
<gene>
    <name evidence="1" type="ORF">A3L14_02370</name>
    <name evidence="2" type="ORF">AMR53_07310</name>
    <name evidence="3" type="ORF">SAMN05216170_1805</name>
</gene>
<dbReference type="Proteomes" id="UP000182125">
    <property type="component" value="Unassembled WGS sequence"/>
</dbReference>
<reference evidence="3 5" key="3">
    <citation type="submission" date="2016-10" db="EMBL/GenBank/DDBJ databases">
        <authorList>
            <person name="de Groot N.N."/>
        </authorList>
    </citation>
    <scope>NUCLEOTIDE SEQUENCE [LARGE SCALE GENOMIC DNA]</scope>
    <source>
        <strain evidence="3 5">OGL-20</strain>
    </source>
</reference>
<evidence type="ECO:0000313" key="3">
    <source>
        <dbReference type="EMBL" id="SEW13504.1"/>
    </source>
</evidence>
<protein>
    <submittedName>
        <fullName evidence="2">Uncharacterized protein</fullName>
    </submittedName>
</protein>